<dbReference type="eggNOG" id="COG0673">
    <property type="taxonomic scope" value="Bacteria"/>
</dbReference>
<dbReference type="InterPro" id="IPR032459">
    <property type="entry name" value="Oxidoreduct_C"/>
</dbReference>
<name>U2HVX8_9SPHI</name>
<dbReference type="Proteomes" id="UP000016584">
    <property type="component" value="Unassembled WGS sequence"/>
</dbReference>
<accession>U2HVX8</accession>
<dbReference type="EMBL" id="ATDL01000014">
    <property type="protein sequence ID" value="ERJ59677.1"/>
    <property type="molecule type" value="Genomic_DNA"/>
</dbReference>
<reference evidence="2 3" key="1">
    <citation type="journal article" date="2013" name="Genome Announc.">
        <title>The Draft Genome Sequence of Sphingomonas paucimobilis Strain HER1398 (Proteobacteria), Host to the Giant PAU Phage, Indicates That It Is a Member of the Genus Sphingobacterium (Bacteroidetes).</title>
        <authorList>
            <person name="White R.A.III."/>
            <person name="Suttle C.A."/>
        </authorList>
    </citation>
    <scope>NUCLEOTIDE SEQUENCE [LARGE SCALE GENOMIC DNA]</scope>
    <source>
        <strain evidence="2 3">HER1398</strain>
    </source>
</reference>
<evidence type="ECO:0000313" key="3">
    <source>
        <dbReference type="Proteomes" id="UP000016584"/>
    </source>
</evidence>
<organism evidence="2 3">
    <name type="scientific">Sphingobacterium paucimobilis HER1398</name>
    <dbReference type="NCBI Taxonomy" id="1346330"/>
    <lineage>
        <taxon>Bacteria</taxon>
        <taxon>Pseudomonadati</taxon>
        <taxon>Bacteroidota</taxon>
        <taxon>Sphingobacteriia</taxon>
        <taxon>Sphingobacteriales</taxon>
        <taxon>Sphingobacteriaceae</taxon>
        <taxon>Sphingobacterium</taxon>
    </lineage>
</organism>
<dbReference type="Gene3D" id="3.40.50.720">
    <property type="entry name" value="NAD(P)-binding Rossmann-like Domain"/>
    <property type="match status" value="1"/>
</dbReference>
<dbReference type="PATRIC" id="fig|1346330.5.peg.1838"/>
<dbReference type="InterPro" id="IPR036291">
    <property type="entry name" value="NAD(P)-bd_dom_sf"/>
</dbReference>
<dbReference type="PROSITE" id="PS51257">
    <property type="entry name" value="PROKAR_LIPOPROTEIN"/>
    <property type="match status" value="1"/>
</dbReference>
<keyword evidence="3" id="KW-1185">Reference proteome</keyword>
<gene>
    <name evidence="2" type="ORF">M472_12930</name>
</gene>
<feature type="domain" description="Putative oxidoreductase C-terminal" evidence="1">
    <location>
        <begin position="203"/>
        <end position="456"/>
    </location>
</feature>
<protein>
    <recommendedName>
        <fullName evidence="1">Putative oxidoreductase C-terminal domain-containing protein</fullName>
    </recommendedName>
</protein>
<evidence type="ECO:0000259" key="1">
    <source>
        <dbReference type="Pfam" id="PF16490"/>
    </source>
</evidence>
<dbReference type="SUPFAM" id="SSF51735">
    <property type="entry name" value="NAD(P)-binding Rossmann-fold domains"/>
    <property type="match status" value="1"/>
</dbReference>
<dbReference type="STRING" id="1346330.M472_12930"/>
<proteinExistence type="predicted"/>
<sequence length="463" mass="52555">MVKMRLDRKIYLWSALCLLGTGCVQNQSSNGDDDRINLVVVQPEHFHAALVQKYKNSEINSEVHLFADTITSAEAYQNLIQQYNSRSESPTDWKVIPYYGNDFLDKAFKSNVGNVVVLAGDNKEKIEFISHSVKNGKDVFADKPLVINIDGYSRLAEFFNTSSPQSPLIFDIMTERYDVKNIIAKTLLNDIGFSGGIDKDGGEHAVKFNSTHHFIKEVSGKPLIRPAMFYNTLQQGEGLVDVTTHYIDLVYWMLSSEQTIDINKDLILDSAFRWCTKVTKNDFEKSTGMKQYPGMLKQSQTNEGDLDVYSNGKMAFNFKGVPISIAVQWNVESLDKRGDQFSAVFNAKRLRLEIKPDEAEVISVFIIPKEDNGKFEADLRQALQGIKDLPGLDIIKSKGAYKVIIPQKLYLSHEDHFAKVLEQFVAYRKAKALPEWEKSFMLAKYYLTTQALAKAKSIEYEEN</sequence>
<dbReference type="AlphaFoldDB" id="U2HVX8"/>
<evidence type="ECO:0000313" key="2">
    <source>
        <dbReference type="EMBL" id="ERJ59677.1"/>
    </source>
</evidence>
<dbReference type="Pfam" id="PF16490">
    <property type="entry name" value="Oxidoreduct_C"/>
    <property type="match status" value="1"/>
</dbReference>
<comment type="caution">
    <text evidence="2">The sequence shown here is derived from an EMBL/GenBank/DDBJ whole genome shotgun (WGS) entry which is preliminary data.</text>
</comment>